<dbReference type="AlphaFoldDB" id="F4CB61"/>
<accession>F4CB61</accession>
<protein>
    <submittedName>
        <fullName evidence="1">Uncharacterized protein</fullName>
    </submittedName>
</protein>
<sequence length="62" mass="6930">MTKYSKGELEEALEALNSILGKCEKAILKLKENSAQHTLMTRRINAFRIALALVGNELQVND</sequence>
<name>F4CB61_SPHS2</name>
<dbReference type="PATRIC" id="fig|743722.3.peg.4735"/>
<evidence type="ECO:0000313" key="1">
    <source>
        <dbReference type="EMBL" id="ADZ80964.1"/>
    </source>
</evidence>
<dbReference type="OrthoDB" id="773244at2"/>
<reference evidence="1" key="1">
    <citation type="submission" date="2011-03" db="EMBL/GenBank/DDBJ databases">
        <title>Complete sequence of Sphingobacterium sp. 21.</title>
        <authorList>
            <consortium name="US DOE Joint Genome Institute"/>
            <person name="Lucas S."/>
            <person name="Copeland A."/>
            <person name="Lapidus A."/>
            <person name="Cheng J.-F."/>
            <person name="Goodwin L."/>
            <person name="Pitluck S."/>
            <person name="Davenport K."/>
            <person name="Detter J.C."/>
            <person name="Han C."/>
            <person name="Tapia R."/>
            <person name="Land M."/>
            <person name="Hauser L."/>
            <person name="Kyrpides N."/>
            <person name="Ivanova N."/>
            <person name="Ovchinnikova G."/>
            <person name="Pagani I."/>
            <person name="Siebers A.K."/>
            <person name="Allgaier M."/>
            <person name="Thelen M.P."/>
            <person name="Hugenholtz P."/>
            <person name="Woyke T."/>
        </authorList>
    </citation>
    <scope>NUCLEOTIDE SEQUENCE</scope>
    <source>
        <strain evidence="1">21</strain>
    </source>
</reference>
<dbReference type="HOGENOM" id="CLU_196638_1_0_10"/>
<organism evidence="1">
    <name type="scientific">Sphingobacterium sp. (strain 21)</name>
    <dbReference type="NCBI Taxonomy" id="743722"/>
    <lineage>
        <taxon>Bacteria</taxon>
        <taxon>Pseudomonadati</taxon>
        <taxon>Bacteroidota</taxon>
        <taxon>Sphingobacteriia</taxon>
        <taxon>Sphingobacteriales</taxon>
        <taxon>Sphingobacteriaceae</taxon>
        <taxon>Sphingobacterium</taxon>
    </lineage>
</organism>
<gene>
    <name evidence="1" type="ordered locus">Sph21_4447</name>
</gene>
<dbReference type="KEGG" id="shg:Sph21_4447"/>
<proteinExistence type="predicted"/>
<dbReference type="EMBL" id="CP002584">
    <property type="protein sequence ID" value="ADZ80964.1"/>
    <property type="molecule type" value="Genomic_DNA"/>
</dbReference>